<accession>A0ABW1LN01</accession>
<dbReference type="Proteomes" id="UP001596135">
    <property type="component" value="Unassembled WGS sequence"/>
</dbReference>
<organism evidence="3 4">
    <name type="scientific">Nocardioides hankookensis</name>
    <dbReference type="NCBI Taxonomy" id="443157"/>
    <lineage>
        <taxon>Bacteria</taxon>
        <taxon>Bacillati</taxon>
        <taxon>Actinomycetota</taxon>
        <taxon>Actinomycetes</taxon>
        <taxon>Propionibacteriales</taxon>
        <taxon>Nocardioidaceae</taxon>
        <taxon>Nocardioides</taxon>
    </lineage>
</organism>
<keyword evidence="4" id="KW-1185">Reference proteome</keyword>
<evidence type="ECO:0000259" key="1">
    <source>
        <dbReference type="Pfam" id="PF06616"/>
    </source>
</evidence>
<feature type="domain" description="BsuBI/PstI restriction endonuclease HTH" evidence="2">
    <location>
        <begin position="105"/>
        <end position="183"/>
    </location>
</feature>
<dbReference type="EMBL" id="JBHSRJ010000006">
    <property type="protein sequence ID" value="MFC6044843.1"/>
    <property type="molecule type" value="Genomic_DNA"/>
</dbReference>
<dbReference type="InterPro" id="IPR041963">
    <property type="entry name" value="BsuBI/PstI_C_sf"/>
</dbReference>
<protein>
    <submittedName>
        <fullName evidence="3">BsuBI/PstI family type II restriction endonuclease</fullName>
    </submittedName>
</protein>
<dbReference type="InterPro" id="IPR041454">
    <property type="entry name" value="BsuBI/PstI_N"/>
</dbReference>
<dbReference type="Gene3D" id="1.10.10.1820">
    <property type="entry name" value="BsuBI/PstI restriction endonuclease-like"/>
    <property type="match status" value="1"/>
</dbReference>
<dbReference type="Pfam" id="PF06616">
    <property type="entry name" value="BsuBI_PstI_RE"/>
    <property type="match status" value="1"/>
</dbReference>
<comment type="caution">
    <text evidence="3">The sequence shown here is derived from an EMBL/GenBank/DDBJ whole genome shotgun (WGS) entry which is preliminary data.</text>
</comment>
<keyword evidence="3" id="KW-0540">Nuclease</keyword>
<keyword evidence="3" id="KW-0378">Hydrolase</keyword>
<reference evidence="4" key="1">
    <citation type="journal article" date="2019" name="Int. J. Syst. Evol. Microbiol.">
        <title>The Global Catalogue of Microorganisms (GCM) 10K type strain sequencing project: providing services to taxonomists for standard genome sequencing and annotation.</title>
        <authorList>
            <consortium name="The Broad Institute Genomics Platform"/>
            <consortium name="The Broad Institute Genome Sequencing Center for Infectious Disease"/>
            <person name="Wu L."/>
            <person name="Ma J."/>
        </authorList>
    </citation>
    <scope>NUCLEOTIDE SEQUENCE [LARGE SCALE GENOMIC DNA]</scope>
    <source>
        <strain evidence="4">CCUG 54522</strain>
    </source>
</reference>
<proteinExistence type="predicted"/>
<evidence type="ECO:0000313" key="4">
    <source>
        <dbReference type="Proteomes" id="UP001596135"/>
    </source>
</evidence>
<dbReference type="Pfam" id="PF17728">
    <property type="entry name" value="BsuBI_PstI_RE_N"/>
    <property type="match status" value="1"/>
</dbReference>
<evidence type="ECO:0000313" key="3">
    <source>
        <dbReference type="EMBL" id="MFC6044843.1"/>
    </source>
</evidence>
<dbReference type="InterPro" id="IPR041962">
    <property type="entry name" value="BsuBI/PstI_N_sf"/>
</dbReference>
<dbReference type="GO" id="GO:0004519">
    <property type="term" value="F:endonuclease activity"/>
    <property type="evidence" value="ECO:0007669"/>
    <property type="project" value="UniProtKB-KW"/>
</dbReference>
<dbReference type="Gene3D" id="3.40.1350.80">
    <property type="match status" value="1"/>
</dbReference>
<feature type="domain" description="BsuBI/PstI restriction endonuclease" evidence="1">
    <location>
        <begin position="197"/>
        <end position="354"/>
    </location>
</feature>
<dbReference type="InterPro" id="IPR009528">
    <property type="entry name" value="Restrct_endonuc_II_BsuBI_C"/>
</dbReference>
<evidence type="ECO:0000259" key="2">
    <source>
        <dbReference type="Pfam" id="PF17728"/>
    </source>
</evidence>
<keyword evidence="3" id="KW-0255">Endonuclease</keyword>
<name>A0ABW1LN01_9ACTN</name>
<sequence>MRPAIGRDLATERLAAIFPRAAFDTVMSNPLAGQAVAAMIYVDAIATDDPADTIWARPSTVTWMSEDTFAHNDPAERAAWRSAAAGAGARKAVAELLESWGLPFTPAYADNSRETIRDETFRKWREAGALRKRSGVPTSSPRPVWALEPEFADLFDPGLTGAALDAAIVDWREAKLSPGAKLKAAFATYEETSDSAITVTLPGGNTRTLEPGIASLILKGVIEQWAPARLAKPVVVSISEPGEKLFTGDNDLLKYLGISINTSELLPDAVLADLGSDPVEFWIVEAVNTDGPIDDARKTQLLTWAQKQKIEVADCRFLTAFRSRNDAAARRRLKDLASDTYAWYADEPTHELSWHQVNAAE</sequence>
<dbReference type="RefSeq" id="WP_379156966.1">
    <property type="nucleotide sequence ID" value="NZ_JBHSRJ010000006.1"/>
</dbReference>
<gene>
    <name evidence="3" type="ORF">ACFPYL_17265</name>
</gene>